<sequence length="221" mass="23425">GVGSWCVEALVRTGIGHLTLIDGDTSAVSNTNRQLHAMEGNYGRPKADCLRERALLINPDCCVEVVQAFVTADNAEQILPERADWVVDCIDDLRAKASLVAAVKKRGQSVVVSGGAGARIDPSRVTECDLAHAKGDPLLGKLRTDLRHRFGFPRGKSVGQSQPFGIRVVYSDEPLRQPGLDSLSAIGASENNRIGFGSAAVVTGTVGLRLAAVVLNDLAKD</sequence>
<dbReference type="AlphaFoldDB" id="J9FZH1"/>
<dbReference type="InterPro" id="IPR035985">
    <property type="entry name" value="Ubiquitin-activating_enz"/>
</dbReference>
<organism evidence="2">
    <name type="scientific">gut metagenome</name>
    <dbReference type="NCBI Taxonomy" id="749906"/>
    <lineage>
        <taxon>unclassified sequences</taxon>
        <taxon>metagenomes</taxon>
        <taxon>organismal metagenomes</taxon>
    </lineage>
</organism>
<dbReference type="EMBL" id="AMCI01006092">
    <property type="protein sequence ID" value="EJW94947.1"/>
    <property type="molecule type" value="Genomic_DNA"/>
</dbReference>
<feature type="non-terminal residue" evidence="2">
    <location>
        <position position="221"/>
    </location>
</feature>
<dbReference type="CDD" id="cd00755">
    <property type="entry name" value="YgdL_like"/>
    <property type="match status" value="1"/>
</dbReference>
<dbReference type="Gene3D" id="3.40.50.720">
    <property type="entry name" value="NAD(P)-binding Rossmann-like Domain"/>
    <property type="match status" value="1"/>
</dbReference>
<dbReference type="GO" id="GO:0061504">
    <property type="term" value="P:cyclic threonylcarbamoyladenosine biosynthetic process"/>
    <property type="evidence" value="ECO:0007669"/>
    <property type="project" value="TreeGrafter"/>
</dbReference>
<dbReference type="GO" id="GO:0061503">
    <property type="term" value="F:tRNA threonylcarbamoyladenosine dehydratase"/>
    <property type="evidence" value="ECO:0007669"/>
    <property type="project" value="TreeGrafter"/>
</dbReference>
<dbReference type="GO" id="GO:0008641">
    <property type="term" value="F:ubiquitin-like modifier activating enzyme activity"/>
    <property type="evidence" value="ECO:0007669"/>
    <property type="project" value="InterPro"/>
</dbReference>
<evidence type="ECO:0000313" key="2">
    <source>
        <dbReference type="EMBL" id="EJW94947.1"/>
    </source>
</evidence>
<dbReference type="PANTHER" id="PTHR43267">
    <property type="entry name" value="TRNA THREONYLCARBAMOYLADENOSINE DEHYDRATASE"/>
    <property type="match status" value="1"/>
</dbReference>
<dbReference type="Pfam" id="PF00899">
    <property type="entry name" value="ThiF"/>
    <property type="match status" value="1"/>
</dbReference>
<evidence type="ECO:0000259" key="1">
    <source>
        <dbReference type="Pfam" id="PF00899"/>
    </source>
</evidence>
<feature type="domain" description="THIF-type NAD/FAD binding fold" evidence="1">
    <location>
        <begin position="1"/>
        <end position="119"/>
    </location>
</feature>
<name>J9FZH1_9ZZZZ</name>
<dbReference type="SUPFAM" id="SSF69572">
    <property type="entry name" value="Activating enzymes of the ubiquitin-like proteins"/>
    <property type="match status" value="1"/>
</dbReference>
<dbReference type="PANTHER" id="PTHR43267:SF1">
    <property type="entry name" value="TRNA THREONYLCARBAMOYLADENOSINE DEHYDRATASE"/>
    <property type="match status" value="1"/>
</dbReference>
<dbReference type="InterPro" id="IPR045886">
    <property type="entry name" value="ThiF/MoeB/HesA"/>
</dbReference>
<feature type="non-terminal residue" evidence="2">
    <location>
        <position position="1"/>
    </location>
</feature>
<reference evidence="2" key="1">
    <citation type="journal article" date="2012" name="PLoS ONE">
        <title>Gene sets for utilization of primary and secondary nutrition supplies in the distal gut of endangered iberian lynx.</title>
        <authorList>
            <person name="Alcaide M."/>
            <person name="Messina E."/>
            <person name="Richter M."/>
            <person name="Bargiela R."/>
            <person name="Peplies J."/>
            <person name="Huws S.A."/>
            <person name="Newbold C.J."/>
            <person name="Golyshin P.N."/>
            <person name="Simon M.A."/>
            <person name="Lopez G."/>
            <person name="Yakimov M.M."/>
            <person name="Ferrer M."/>
        </authorList>
    </citation>
    <scope>NUCLEOTIDE SEQUENCE</scope>
</reference>
<proteinExistence type="predicted"/>
<dbReference type="InterPro" id="IPR000594">
    <property type="entry name" value="ThiF_NAD_FAD-bd"/>
</dbReference>
<gene>
    <name evidence="2" type="ORF">EVA_16946</name>
</gene>
<comment type="caution">
    <text evidence="2">The sequence shown here is derived from an EMBL/GenBank/DDBJ whole genome shotgun (WGS) entry which is preliminary data.</text>
</comment>
<protein>
    <submittedName>
        <fullName evidence="2">UBA/THIF-type NAD/FAD binding protein</fullName>
    </submittedName>
</protein>
<accession>J9FZH1</accession>